<dbReference type="HOGENOM" id="CLU_1903690_0_0_0"/>
<dbReference type="Proteomes" id="UP000019151">
    <property type="component" value="Plasmid 1"/>
</dbReference>
<dbReference type="EMBL" id="CP007129">
    <property type="protein sequence ID" value="AHG92923.1"/>
    <property type="molecule type" value="Genomic_DNA"/>
</dbReference>
<proteinExistence type="predicted"/>
<evidence type="ECO:0000313" key="1">
    <source>
        <dbReference type="EMBL" id="AHG92923.1"/>
    </source>
</evidence>
<dbReference type="AlphaFoldDB" id="W0RTK9"/>
<keyword evidence="1" id="KW-0614">Plasmid</keyword>
<keyword evidence="2" id="KW-1185">Reference proteome</keyword>
<geneLocation type="plasmid" evidence="1 2">
    <name>1</name>
</geneLocation>
<protein>
    <submittedName>
        <fullName evidence="1">Uncharacterized protein</fullName>
    </submittedName>
</protein>
<dbReference type="OrthoDB" id="3689067at2"/>
<evidence type="ECO:0000313" key="2">
    <source>
        <dbReference type="Proteomes" id="UP000019151"/>
    </source>
</evidence>
<accession>W0RTK9</accession>
<dbReference type="InParanoid" id="W0RTK9"/>
<gene>
    <name evidence="1" type="ORF">J421_5388</name>
</gene>
<reference evidence="1 2" key="1">
    <citation type="journal article" date="2014" name="Genome Announc.">
        <title>Genome Sequence and Methylome of Soil Bacterium Gemmatirosa kalamazoonensis KBS708T, a Member of the Rarely Cultivated Gemmatimonadetes Phylum.</title>
        <authorList>
            <person name="Debruyn J.M."/>
            <person name="Radosevich M."/>
            <person name="Wommack K.E."/>
            <person name="Polson S.W."/>
            <person name="Hauser L.J."/>
            <person name="Fawaz M.N."/>
            <person name="Korlach J."/>
            <person name="Tsai Y.C."/>
        </authorList>
    </citation>
    <scope>NUCLEOTIDE SEQUENCE [LARGE SCALE GENOMIC DNA]</scope>
    <source>
        <strain evidence="1 2">KBS708</strain>
        <plasmid evidence="2">Plasmid 1</plasmid>
    </source>
</reference>
<dbReference type="RefSeq" id="WP_025414239.1">
    <property type="nucleotide sequence ID" value="NZ_CP007129.1"/>
</dbReference>
<dbReference type="KEGG" id="gba:J421_5388"/>
<name>W0RTK9_9BACT</name>
<sequence>MRDPFDPNEIQAWIAAHRDALPRTLGELGTFPVPYRGAIVRALPPPAREAIWREHFGEFLAPGSPLSPAQQAFVREAMAELPVLMADDLAAARARGGALEARMAPLFSREEAARVFGMVGPPEPPGGLPAPPR</sequence>
<organism evidence="1 2">
    <name type="scientific">Gemmatirosa kalamazoonensis</name>
    <dbReference type="NCBI Taxonomy" id="861299"/>
    <lineage>
        <taxon>Bacteria</taxon>
        <taxon>Pseudomonadati</taxon>
        <taxon>Gemmatimonadota</taxon>
        <taxon>Gemmatimonadia</taxon>
        <taxon>Gemmatimonadales</taxon>
        <taxon>Gemmatimonadaceae</taxon>
        <taxon>Gemmatirosa</taxon>
    </lineage>
</organism>